<name>A0A5B7H6Q5_PORTR</name>
<dbReference type="AlphaFoldDB" id="A0A5B7H6Q5"/>
<gene>
    <name evidence="2" type="ORF">E2C01_059448</name>
</gene>
<feature type="compositionally biased region" description="Basic and acidic residues" evidence="1">
    <location>
        <begin position="54"/>
        <end position="63"/>
    </location>
</feature>
<dbReference type="Proteomes" id="UP000324222">
    <property type="component" value="Unassembled WGS sequence"/>
</dbReference>
<evidence type="ECO:0000313" key="2">
    <source>
        <dbReference type="EMBL" id="MPC65315.1"/>
    </source>
</evidence>
<organism evidence="2 3">
    <name type="scientific">Portunus trituberculatus</name>
    <name type="common">Swimming crab</name>
    <name type="synonym">Neptunus trituberculatus</name>
    <dbReference type="NCBI Taxonomy" id="210409"/>
    <lineage>
        <taxon>Eukaryota</taxon>
        <taxon>Metazoa</taxon>
        <taxon>Ecdysozoa</taxon>
        <taxon>Arthropoda</taxon>
        <taxon>Crustacea</taxon>
        <taxon>Multicrustacea</taxon>
        <taxon>Malacostraca</taxon>
        <taxon>Eumalacostraca</taxon>
        <taxon>Eucarida</taxon>
        <taxon>Decapoda</taxon>
        <taxon>Pleocyemata</taxon>
        <taxon>Brachyura</taxon>
        <taxon>Eubrachyura</taxon>
        <taxon>Portunoidea</taxon>
        <taxon>Portunidae</taxon>
        <taxon>Portuninae</taxon>
        <taxon>Portunus</taxon>
    </lineage>
</organism>
<keyword evidence="3" id="KW-1185">Reference proteome</keyword>
<protein>
    <submittedName>
        <fullName evidence="2">Uncharacterized protein</fullName>
    </submittedName>
</protein>
<feature type="region of interest" description="Disordered" evidence="1">
    <location>
        <begin position="31"/>
        <end position="83"/>
    </location>
</feature>
<proteinExistence type="predicted"/>
<accession>A0A5B7H6Q5</accession>
<dbReference type="EMBL" id="VSRR010023205">
    <property type="protein sequence ID" value="MPC65315.1"/>
    <property type="molecule type" value="Genomic_DNA"/>
</dbReference>
<sequence>MENDTSEGKGHHDLWRRAGRWQDLGGQWDEDSMGVRAEGEDRQTRVVEGNSRAENPEIGRGQEVKAGGMSGVGDAGDSGSLVM</sequence>
<comment type="caution">
    <text evidence="2">The sequence shown here is derived from an EMBL/GenBank/DDBJ whole genome shotgun (WGS) entry which is preliminary data.</text>
</comment>
<evidence type="ECO:0000313" key="3">
    <source>
        <dbReference type="Proteomes" id="UP000324222"/>
    </source>
</evidence>
<evidence type="ECO:0000256" key="1">
    <source>
        <dbReference type="SAM" id="MobiDB-lite"/>
    </source>
</evidence>
<reference evidence="2 3" key="1">
    <citation type="submission" date="2019-05" db="EMBL/GenBank/DDBJ databases">
        <title>Another draft genome of Portunus trituberculatus and its Hox gene families provides insights of decapod evolution.</title>
        <authorList>
            <person name="Jeong J.-H."/>
            <person name="Song I."/>
            <person name="Kim S."/>
            <person name="Choi T."/>
            <person name="Kim D."/>
            <person name="Ryu S."/>
            <person name="Kim W."/>
        </authorList>
    </citation>
    <scope>NUCLEOTIDE SEQUENCE [LARGE SCALE GENOMIC DNA]</scope>
    <source>
        <tissue evidence="2">Muscle</tissue>
    </source>
</reference>